<dbReference type="Gene3D" id="3.40.50.300">
    <property type="entry name" value="P-loop containing nucleotide triphosphate hydrolases"/>
    <property type="match status" value="3"/>
</dbReference>
<evidence type="ECO:0000256" key="2">
    <source>
        <dbReference type="ARBA" id="ARBA00022741"/>
    </source>
</evidence>
<evidence type="ECO:0000313" key="6">
    <source>
        <dbReference type="EMBL" id="KAK7933358.1"/>
    </source>
</evidence>
<name>A0AAW0PZB3_9GOBI</name>
<protein>
    <recommendedName>
        <fullName evidence="5">AIG1-type G domain-containing protein</fullName>
    </recommendedName>
</protein>
<dbReference type="InterPro" id="IPR006703">
    <property type="entry name" value="G_AIG1"/>
</dbReference>
<reference evidence="7" key="1">
    <citation type="submission" date="2024-04" db="EMBL/GenBank/DDBJ databases">
        <title>Salinicola lusitanus LLJ914,a marine bacterium isolated from the Okinawa Trough.</title>
        <authorList>
            <person name="Li J."/>
        </authorList>
    </citation>
    <scope>NUCLEOTIDE SEQUENCE [LARGE SCALE GENOMIC DNA]</scope>
</reference>
<dbReference type="AlphaFoldDB" id="A0AAW0PZB3"/>
<gene>
    <name evidence="6" type="ORF">WMY93_004254</name>
</gene>
<dbReference type="InterPro" id="IPR045058">
    <property type="entry name" value="GIMA/IAN/Toc"/>
</dbReference>
<evidence type="ECO:0000256" key="4">
    <source>
        <dbReference type="SAM" id="MobiDB-lite"/>
    </source>
</evidence>
<dbReference type="GO" id="GO:0005525">
    <property type="term" value="F:GTP binding"/>
    <property type="evidence" value="ECO:0007669"/>
    <property type="project" value="UniProtKB-KW"/>
</dbReference>
<organism evidence="6 7">
    <name type="scientific">Mugilogobius chulae</name>
    <name type="common">yellowstripe goby</name>
    <dbReference type="NCBI Taxonomy" id="88201"/>
    <lineage>
        <taxon>Eukaryota</taxon>
        <taxon>Metazoa</taxon>
        <taxon>Chordata</taxon>
        <taxon>Craniata</taxon>
        <taxon>Vertebrata</taxon>
        <taxon>Euteleostomi</taxon>
        <taxon>Actinopterygii</taxon>
        <taxon>Neopterygii</taxon>
        <taxon>Teleostei</taxon>
        <taxon>Neoteleostei</taxon>
        <taxon>Acanthomorphata</taxon>
        <taxon>Gobiaria</taxon>
        <taxon>Gobiiformes</taxon>
        <taxon>Gobioidei</taxon>
        <taxon>Gobiidae</taxon>
        <taxon>Gobionellinae</taxon>
        <taxon>Mugilogobius</taxon>
    </lineage>
</organism>
<comment type="similarity">
    <text evidence="1">Belongs to the TRAFAC class TrmE-Era-EngA-EngB-Septin-like GTPase superfamily. AIG1/Toc34/Toc159-like paraseptin GTPase family. IAN subfamily.</text>
</comment>
<dbReference type="PROSITE" id="PS51720">
    <property type="entry name" value="G_AIG1"/>
    <property type="match status" value="1"/>
</dbReference>
<dbReference type="PANTHER" id="PTHR10903:SF170">
    <property type="entry name" value="GTPASE IMAP FAMILY MEMBER 7"/>
    <property type="match status" value="1"/>
</dbReference>
<evidence type="ECO:0000313" key="7">
    <source>
        <dbReference type="Proteomes" id="UP001460270"/>
    </source>
</evidence>
<feature type="region of interest" description="Disordered" evidence="4">
    <location>
        <begin position="669"/>
        <end position="699"/>
    </location>
</feature>
<dbReference type="PANTHER" id="PTHR10903">
    <property type="entry name" value="GTPASE, IMAP FAMILY MEMBER-RELATED"/>
    <property type="match status" value="1"/>
</dbReference>
<evidence type="ECO:0000259" key="5">
    <source>
        <dbReference type="PROSITE" id="PS51720"/>
    </source>
</evidence>
<dbReference type="Proteomes" id="UP001460270">
    <property type="component" value="Unassembled WGS sequence"/>
</dbReference>
<keyword evidence="7" id="KW-1185">Reference proteome</keyword>
<dbReference type="InterPro" id="IPR027417">
    <property type="entry name" value="P-loop_NTPase"/>
</dbReference>
<dbReference type="Pfam" id="PF04548">
    <property type="entry name" value="AIG1"/>
    <property type="match status" value="3"/>
</dbReference>
<comment type="caution">
    <text evidence="6">The sequence shown here is derived from an EMBL/GenBank/DDBJ whole genome shotgun (WGS) entry which is preliminary data.</text>
</comment>
<sequence length="946" mass="109613">MQIKLSSVCTLAPHVFHWCLCESGAMDKAAAAAAAFDFRIVLIGKNSEEKAKLGMSIIPYAKFSKQSNVFSGEWRNSAVKVFNTPDLFSSSESKVKDEVQLLLSEIKPKPNAFLLLVDPLTFHKTDRERLEFILRNFGDDTLKSSLMVVTKSDVGLSPSVHKFKQDCKSMTVDFAELSTPVLRTLMEKVESIIIDNQDLYQADPAEGKSEAIYQELDTEPPLNIVMCGRYRDWKAATTSAILRKRISAGNMTKCVQYSGQVSGRKVSIVGLPSLSGLKPEVVGQVSSQCFSMCDPEGIHAFVLVQPVGPLNSEDKTEMDAIRRELTTKMYGFTMILFAVDSESGALAVSNFFSKDLRELCANCNNRYVTFNINNKDQVSNVMKMVVDISQNGAKSFTRKMTIKPQVRKRETFLNKPLKPIRPPVQLRKEEKKSSVRKDSLRIVLIGKTGSGKSATANTILGRSEFESKLCQTSVTKYCKKAEGQVEGKSVVIVDTPGLFDTSLSNEKVQAELVKCISLLAPGPHVFLLVLQIGRFTKEEQETRRRLENTSLEAYLKEGNIEAKTLLEECGNRYHVLNNKAKQNRKQVQELLRKIEETIKQNGGGFYTSEIFEEAEKAIEKETVKILKEKEQVMKKQEQAMEEKHKEKVQITKTKILEIKAKIEQEITQRAKQVQEKQGRLEKEKENRRRYEERRNEEEKLKKHEESLQIEEWNNRYKNLLTQINTKSDSVFTRNSLMSLKEDLKREQEDWTRKRQEWWNKRKEEDAKLREEEHKRLTMLEKDYADAKKMYNRKINEDELRKREEEREIKAMEERHQRQLEEIRRQNEEEARRQAEKLNDFQRTYAKERDELRMLRQRRESTNDYVLKQINKNKTYRKDYQSIKLKHKKEEEELEQLCTGKDADSMSKQVAELRKKQDEEIHEWIQEKVEAMSESQCTIYDNKISSI</sequence>
<evidence type="ECO:0000256" key="3">
    <source>
        <dbReference type="ARBA" id="ARBA00023134"/>
    </source>
</evidence>
<dbReference type="SUPFAM" id="SSF52540">
    <property type="entry name" value="P-loop containing nucleoside triphosphate hydrolases"/>
    <property type="match status" value="1"/>
</dbReference>
<evidence type="ECO:0000256" key="1">
    <source>
        <dbReference type="ARBA" id="ARBA00008535"/>
    </source>
</evidence>
<dbReference type="CDD" id="cd01852">
    <property type="entry name" value="AIG1"/>
    <property type="match status" value="1"/>
</dbReference>
<keyword evidence="2" id="KW-0547">Nucleotide-binding</keyword>
<keyword evidence="3" id="KW-0342">GTP-binding</keyword>
<accession>A0AAW0PZB3</accession>
<feature type="domain" description="AIG1-type G" evidence="5">
    <location>
        <begin position="437"/>
        <end position="649"/>
    </location>
</feature>
<proteinExistence type="inferred from homology"/>
<dbReference type="EMBL" id="JBBPFD010000003">
    <property type="protein sequence ID" value="KAK7933358.1"/>
    <property type="molecule type" value="Genomic_DNA"/>
</dbReference>